<dbReference type="AlphaFoldDB" id="A0A5E7IGA1"/>
<dbReference type="InterPro" id="IPR003462">
    <property type="entry name" value="ODC_Mu_crystall"/>
</dbReference>
<dbReference type="PANTHER" id="PTHR13812:SF19">
    <property type="entry name" value="KETIMINE REDUCTASE MU-CRYSTALLIN"/>
    <property type="match status" value="1"/>
</dbReference>
<dbReference type="InterPro" id="IPR023401">
    <property type="entry name" value="ODC_N"/>
</dbReference>
<dbReference type="RefSeq" id="WP_150783652.1">
    <property type="nucleotide sequence ID" value="NZ_CABVII010000005.1"/>
</dbReference>
<sequence length="318" mass="34462">MKNDIAVFDATQVAKLIGQIDVLSALRRMFLALAQEKAVQPPQLRNPFPNGQGNFISYLGTLGEERVFGAKLSPYIPRPEGALVTAWTLMMSMDDGQPRLLCDSGQLTVERTAGTTALAVDLLAPAHVSKLAVVGAGRLGQAHARHVLALREWGDIRLYSPNIGSLPASEQQALRDIDPRVSIHAELASAVDDADVIMLCTSAGRTVLDPAMLKKPALITSICTNAPLAHEVPPESLLNMNVYCDYRATTPDSAGEMLLAKDQHGWLPESICGDLPELMTGVARLPDPERHTFFRSIGLGLEDIAIANELYQLHMKNN</sequence>
<evidence type="ECO:0000313" key="1">
    <source>
        <dbReference type="EMBL" id="VVO75578.1"/>
    </source>
</evidence>
<dbReference type="Proteomes" id="UP000385207">
    <property type="component" value="Unassembled WGS sequence"/>
</dbReference>
<dbReference type="GO" id="GO:0016491">
    <property type="term" value="F:oxidoreductase activity"/>
    <property type="evidence" value="ECO:0007669"/>
    <property type="project" value="UniProtKB-KW"/>
</dbReference>
<evidence type="ECO:0000313" key="2">
    <source>
        <dbReference type="Proteomes" id="UP000385207"/>
    </source>
</evidence>
<dbReference type="EC" id="1.4.1.25" evidence="1"/>
<reference evidence="1 2" key="1">
    <citation type="submission" date="2019-09" db="EMBL/GenBank/DDBJ databases">
        <authorList>
            <person name="Chandra G."/>
            <person name="Truman W A."/>
        </authorList>
    </citation>
    <scope>NUCLEOTIDE SEQUENCE [LARGE SCALE GENOMIC DNA]</scope>
    <source>
        <strain evidence="1">PS862</strain>
    </source>
</reference>
<dbReference type="EMBL" id="CABVII010000005">
    <property type="protein sequence ID" value="VVO75578.1"/>
    <property type="molecule type" value="Genomic_DNA"/>
</dbReference>
<accession>A0A5E7IGA1</accession>
<gene>
    <name evidence="1" type="primary">dauB_1</name>
    <name evidence="1" type="ORF">PS862_01558</name>
</gene>
<dbReference type="SUPFAM" id="SSF51735">
    <property type="entry name" value="NAD(P)-binding Rossmann-fold domains"/>
    <property type="match status" value="1"/>
</dbReference>
<dbReference type="GO" id="GO:0005737">
    <property type="term" value="C:cytoplasm"/>
    <property type="evidence" value="ECO:0007669"/>
    <property type="project" value="TreeGrafter"/>
</dbReference>
<proteinExistence type="predicted"/>
<dbReference type="Gene3D" id="3.30.1780.10">
    <property type="entry name" value="ornithine cyclodeaminase, domain 1"/>
    <property type="match status" value="1"/>
</dbReference>
<dbReference type="OrthoDB" id="9809203at2"/>
<dbReference type="Pfam" id="PF02423">
    <property type="entry name" value="OCD_Mu_crystall"/>
    <property type="match status" value="1"/>
</dbReference>
<dbReference type="InterPro" id="IPR036291">
    <property type="entry name" value="NAD(P)-bd_dom_sf"/>
</dbReference>
<dbReference type="Gene3D" id="3.40.50.720">
    <property type="entry name" value="NAD(P)-binding Rossmann-like Domain"/>
    <property type="match status" value="1"/>
</dbReference>
<dbReference type="PANTHER" id="PTHR13812">
    <property type="entry name" value="KETIMINE REDUCTASE MU-CRYSTALLIN"/>
    <property type="match status" value="1"/>
</dbReference>
<name>A0A5E7IGA1_PSEFL</name>
<dbReference type="PIRSF" id="PIRSF001439">
    <property type="entry name" value="CryM"/>
    <property type="match status" value="1"/>
</dbReference>
<keyword evidence="1" id="KW-0560">Oxidoreductase</keyword>
<protein>
    <submittedName>
        <fullName evidence="1">NAD(P)H-dependent anabolic L-arginine dehydrogenase DauB</fullName>
        <ecNumber evidence="1">1.4.1.25</ecNumber>
    </submittedName>
</protein>
<organism evidence="1 2">
    <name type="scientific">Pseudomonas fluorescens</name>
    <dbReference type="NCBI Taxonomy" id="294"/>
    <lineage>
        <taxon>Bacteria</taxon>
        <taxon>Pseudomonadati</taxon>
        <taxon>Pseudomonadota</taxon>
        <taxon>Gammaproteobacteria</taxon>
        <taxon>Pseudomonadales</taxon>
        <taxon>Pseudomonadaceae</taxon>
        <taxon>Pseudomonas</taxon>
    </lineage>
</organism>